<dbReference type="EMBL" id="JBHUHT010000017">
    <property type="protein sequence ID" value="MFD2097315.1"/>
    <property type="molecule type" value="Genomic_DNA"/>
</dbReference>
<organism evidence="2 3">
    <name type="scientific">Corallincola platygyrae</name>
    <dbReference type="NCBI Taxonomy" id="1193278"/>
    <lineage>
        <taxon>Bacteria</taxon>
        <taxon>Pseudomonadati</taxon>
        <taxon>Pseudomonadota</taxon>
        <taxon>Gammaproteobacteria</taxon>
        <taxon>Alteromonadales</taxon>
        <taxon>Psychromonadaceae</taxon>
        <taxon>Corallincola</taxon>
    </lineage>
</organism>
<keyword evidence="1" id="KW-0472">Membrane</keyword>
<keyword evidence="1" id="KW-0812">Transmembrane</keyword>
<keyword evidence="3" id="KW-1185">Reference proteome</keyword>
<feature type="transmembrane region" description="Helical" evidence="1">
    <location>
        <begin position="39"/>
        <end position="59"/>
    </location>
</feature>
<dbReference type="Proteomes" id="UP001597380">
    <property type="component" value="Unassembled WGS sequence"/>
</dbReference>
<name>A0ABW4XR58_9GAMM</name>
<evidence type="ECO:0000256" key="1">
    <source>
        <dbReference type="SAM" id="Phobius"/>
    </source>
</evidence>
<proteinExistence type="predicted"/>
<dbReference type="InterPro" id="IPR005325">
    <property type="entry name" value="DUF308_memb"/>
</dbReference>
<keyword evidence="1" id="KW-1133">Transmembrane helix</keyword>
<feature type="transmembrane region" description="Helical" evidence="1">
    <location>
        <begin position="95"/>
        <end position="113"/>
    </location>
</feature>
<dbReference type="InterPro" id="IPR052712">
    <property type="entry name" value="Acid_resist_chaperone_HdeD"/>
</dbReference>
<gene>
    <name evidence="2" type="ORF">ACFSJ3_15060</name>
</gene>
<dbReference type="RefSeq" id="WP_345340475.1">
    <property type="nucleotide sequence ID" value="NZ_BAABLI010000015.1"/>
</dbReference>
<dbReference type="PANTHER" id="PTHR34989:SF1">
    <property type="entry name" value="PROTEIN HDED"/>
    <property type="match status" value="1"/>
</dbReference>
<reference evidence="3" key="1">
    <citation type="journal article" date="2019" name="Int. J. Syst. Evol. Microbiol.">
        <title>The Global Catalogue of Microorganisms (GCM) 10K type strain sequencing project: providing services to taxonomists for standard genome sequencing and annotation.</title>
        <authorList>
            <consortium name="The Broad Institute Genomics Platform"/>
            <consortium name="The Broad Institute Genome Sequencing Center for Infectious Disease"/>
            <person name="Wu L."/>
            <person name="Ma J."/>
        </authorList>
    </citation>
    <scope>NUCLEOTIDE SEQUENCE [LARGE SCALE GENOMIC DNA]</scope>
    <source>
        <strain evidence="3">CGMCC 1.10992</strain>
    </source>
</reference>
<dbReference type="PANTHER" id="PTHR34989">
    <property type="entry name" value="PROTEIN HDED"/>
    <property type="match status" value="1"/>
</dbReference>
<feature type="transmembrane region" description="Helical" evidence="1">
    <location>
        <begin position="14"/>
        <end position="33"/>
    </location>
</feature>
<comment type="caution">
    <text evidence="2">The sequence shown here is derived from an EMBL/GenBank/DDBJ whole genome shotgun (WGS) entry which is preliminary data.</text>
</comment>
<evidence type="ECO:0000313" key="3">
    <source>
        <dbReference type="Proteomes" id="UP001597380"/>
    </source>
</evidence>
<dbReference type="Pfam" id="PF03729">
    <property type="entry name" value="DUF308"/>
    <property type="match status" value="2"/>
</dbReference>
<feature type="transmembrane region" description="Helical" evidence="1">
    <location>
        <begin position="71"/>
        <end position="89"/>
    </location>
</feature>
<sequence length="181" mass="18962">MVATTTAMTPKARAAVRAVSVAMMIMGGLAIILPFYVGIAAAMVVGIAIALTGVFGLAVSRRIKRAGYKTLSEVLYWGYLIFGVIILFMPKLTLGLAAFALGAFFILIGWVNWRSANHAANAGKAKLKSGFSVALGILIVLAGSTGVAWLIGIGFGVSLLLQGINLWNKVGQTPVMFEAES</sequence>
<accession>A0ABW4XR58</accession>
<evidence type="ECO:0000313" key="2">
    <source>
        <dbReference type="EMBL" id="MFD2097315.1"/>
    </source>
</evidence>
<feature type="transmembrane region" description="Helical" evidence="1">
    <location>
        <begin position="133"/>
        <end position="161"/>
    </location>
</feature>
<protein>
    <submittedName>
        <fullName evidence="2">DUF308 domain-containing protein</fullName>
    </submittedName>
</protein>